<evidence type="ECO:0000313" key="20">
    <source>
        <dbReference type="Proteomes" id="UP000199287"/>
    </source>
</evidence>
<dbReference type="GO" id="GO:0005737">
    <property type="term" value="C:cytoplasm"/>
    <property type="evidence" value="ECO:0007669"/>
    <property type="project" value="UniProtKB-SubCell"/>
</dbReference>
<evidence type="ECO:0000259" key="18">
    <source>
        <dbReference type="Pfam" id="PF07992"/>
    </source>
</evidence>
<comment type="miscellaneous">
    <text evidence="16">The active site is a redox-active disulfide bond.</text>
</comment>
<evidence type="ECO:0000256" key="1">
    <source>
        <dbReference type="ARBA" id="ARBA00004496"/>
    </source>
</evidence>
<keyword evidence="20" id="KW-1185">Reference proteome</keyword>
<keyword evidence="11 16" id="KW-0676">Redox-active center</keyword>
<feature type="binding site" evidence="14">
    <location>
        <begin position="174"/>
        <end position="181"/>
    </location>
    <ligand>
        <name>NAD(+)</name>
        <dbReference type="ChEBI" id="CHEBI:57540"/>
    </ligand>
</feature>
<evidence type="ECO:0000259" key="17">
    <source>
        <dbReference type="Pfam" id="PF02852"/>
    </source>
</evidence>
<evidence type="ECO:0000313" key="19">
    <source>
        <dbReference type="EMBL" id="SFH59083.1"/>
    </source>
</evidence>
<evidence type="ECO:0000256" key="13">
    <source>
        <dbReference type="PIRSR" id="PIRSR000350-2"/>
    </source>
</evidence>
<gene>
    <name evidence="19" type="ORF">SAMN05192551_101679</name>
</gene>
<dbReference type="Proteomes" id="UP000199287">
    <property type="component" value="Unassembled WGS sequence"/>
</dbReference>
<feature type="domain" description="FAD/NAD(P)-binding" evidence="18">
    <location>
        <begin position="1"/>
        <end position="319"/>
    </location>
</feature>
<dbReference type="OrthoDB" id="9807946at2"/>
<dbReference type="Pfam" id="PF07992">
    <property type="entry name" value="Pyr_redox_2"/>
    <property type="match status" value="1"/>
</dbReference>
<keyword evidence="14" id="KW-0547">Nucleotide-binding</keyword>
<name>A0A1I3B9X1_9FIRM</name>
<dbReference type="EC" id="1.8.1.4" evidence="3 16"/>
<dbReference type="PROSITE" id="PS00076">
    <property type="entry name" value="PYRIDINE_REDOX_1"/>
    <property type="match status" value="1"/>
</dbReference>
<evidence type="ECO:0000256" key="8">
    <source>
        <dbReference type="ARBA" id="ARBA00023002"/>
    </source>
</evidence>
<dbReference type="SUPFAM" id="SSF51905">
    <property type="entry name" value="FAD/NAD(P)-binding domain"/>
    <property type="match status" value="1"/>
</dbReference>
<dbReference type="InterPro" id="IPR036188">
    <property type="entry name" value="FAD/NAD-bd_sf"/>
</dbReference>
<dbReference type="InterPro" id="IPR012999">
    <property type="entry name" value="Pyr_OxRdtase_I_AS"/>
</dbReference>
<dbReference type="InterPro" id="IPR023753">
    <property type="entry name" value="FAD/NAD-binding_dom"/>
</dbReference>
<dbReference type="PANTHER" id="PTHR22912:SF217">
    <property type="entry name" value="DIHYDROLIPOYL DEHYDROGENASE"/>
    <property type="match status" value="1"/>
</dbReference>
<protein>
    <recommendedName>
        <fullName evidence="4 16">Dihydrolipoyl dehydrogenase</fullName>
        <ecNumber evidence="3 16">1.8.1.4</ecNumber>
    </recommendedName>
</protein>
<evidence type="ECO:0000256" key="10">
    <source>
        <dbReference type="ARBA" id="ARBA00023157"/>
    </source>
</evidence>
<feature type="binding site" evidence="14">
    <location>
        <position position="264"/>
    </location>
    <ligand>
        <name>NAD(+)</name>
        <dbReference type="ChEBI" id="CHEBI:57540"/>
    </ligand>
</feature>
<keyword evidence="5" id="KW-0963">Cytoplasm</keyword>
<evidence type="ECO:0000256" key="16">
    <source>
        <dbReference type="RuleBase" id="RU003692"/>
    </source>
</evidence>
<evidence type="ECO:0000256" key="3">
    <source>
        <dbReference type="ARBA" id="ARBA00012608"/>
    </source>
</evidence>
<evidence type="ECO:0000256" key="9">
    <source>
        <dbReference type="ARBA" id="ARBA00023027"/>
    </source>
</evidence>
<evidence type="ECO:0000256" key="15">
    <source>
        <dbReference type="PIRSR" id="PIRSR000350-4"/>
    </source>
</evidence>
<evidence type="ECO:0000256" key="4">
    <source>
        <dbReference type="ARBA" id="ARBA00016961"/>
    </source>
</evidence>
<dbReference type="PANTHER" id="PTHR22912">
    <property type="entry name" value="DISULFIDE OXIDOREDUCTASE"/>
    <property type="match status" value="1"/>
</dbReference>
<evidence type="ECO:0000256" key="12">
    <source>
        <dbReference type="ARBA" id="ARBA00049187"/>
    </source>
</evidence>
<organism evidence="19 20">
    <name type="scientific">Tindallia magadiensis</name>
    <dbReference type="NCBI Taxonomy" id="69895"/>
    <lineage>
        <taxon>Bacteria</taxon>
        <taxon>Bacillati</taxon>
        <taxon>Bacillota</taxon>
        <taxon>Clostridia</taxon>
        <taxon>Peptostreptococcales</taxon>
        <taxon>Tindalliaceae</taxon>
        <taxon>Tindallia</taxon>
    </lineage>
</organism>
<dbReference type="FunFam" id="3.30.390.30:FF:000001">
    <property type="entry name" value="Dihydrolipoyl dehydrogenase"/>
    <property type="match status" value="1"/>
</dbReference>
<dbReference type="Pfam" id="PF02852">
    <property type="entry name" value="Pyr_redox_dim"/>
    <property type="match status" value="1"/>
</dbReference>
<feature type="binding site" evidence="14">
    <location>
        <begin position="137"/>
        <end position="139"/>
    </location>
    <ligand>
        <name>FAD</name>
        <dbReference type="ChEBI" id="CHEBI:57692"/>
    </ligand>
</feature>
<feature type="domain" description="Pyridine nucleotide-disulphide oxidoreductase dimerisation" evidence="17">
    <location>
        <begin position="338"/>
        <end position="447"/>
    </location>
</feature>
<evidence type="ECO:0000256" key="7">
    <source>
        <dbReference type="ARBA" id="ARBA00022827"/>
    </source>
</evidence>
<dbReference type="STRING" id="69895.SAMN05192551_101679"/>
<comment type="catalytic activity">
    <reaction evidence="12 16">
        <text>N(6)-[(R)-dihydrolipoyl]-L-lysyl-[protein] + NAD(+) = N(6)-[(R)-lipoyl]-L-lysyl-[protein] + NADH + H(+)</text>
        <dbReference type="Rhea" id="RHEA:15045"/>
        <dbReference type="Rhea" id="RHEA-COMP:10474"/>
        <dbReference type="Rhea" id="RHEA-COMP:10475"/>
        <dbReference type="ChEBI" id="CHEBI:15378"/>
        <dbReference type="ChEBI" id="CHEBI:57540"/>
        <dbReference type="ChEBI" id="CHEBI:57945"/>
        <dbReference type="ChEBI" id="CHEBI:83099"/>
        <dbReference type="ChEBI" id="CHEBI:83100"/>
        <dbReference type="EC" id="1.8.1.4"/>
    </reaction>
</comment>
<dbReference type="EMBL" id="FOQA01000001">
    <property type="protein sequence ID" value="SFH59083.1"/>
    <property type="molecule type" value="Genomic_DNA"/>
</dbReference>
<keyword evidence="9 14" id="KW-0520">NAD</keyword>
<dbReference type="GO" id="GO:0006103">
    <property type="term" value="P:2-oxoglutarate metabolic process"/>
    <property type="evidence" value="ECO:0007669"/>
    <property type="project" value="TreeGrafter"/>
</dbReference>
<dbReference type="InterPro" id="IPR001100">
    <property type="entry name" value="Pyr_nuc-diS_OxRdtase"/>
</dbReference>
<dbReference type="PRINTS" id="PR00368">
    <property type="entry name" value="FADPNR"/>
</dbReference>
<evidence type="ECO:0000256" key="2">
    <source>
        <dbReference type="ARBA" id="ARBA00007532"/>
    </source>
</evidence>
<feature type="binding site" evidence="14">
    <location>
        <begin position="310"/>
        <end position="313"/>
    </location>
    <ligand>
        <name>FAD</name>
        <dbReference type="ChEBI" id="CHEBI:57692"/>
    </ligand>
</feature>
<feature type="binding site" evidence="14">
    <location>
        <position position="109"/>
    </location>
    <ligand>
        <name>FAD</name>
        <dbReference type="ChEBI" id="CHEBI:57692"/>
    </ligand>
</feature>
<reference evidence="20" key="1">
    <citation type="submission" date="2016-10" db="EMBL/GenBank/DDBJ databases">
        <authorList>
            <person name="Varghese N."/>
            <person name="Submissions S."/>
        </authorList>
    </citation>
    <scope>NUCLEOTIDE SEQUENCE [LARGE SCALE GENOMIC DNA]</scope>
    <source>
        <strain evidence="20">Z-7934</strain>
    </source>
</reference>
<evidence type="ECO:0000256" key="5">
    <source>
        <dbReference type="ARBA" id="ARBA00022490"/>
    </source>
</evidence>
<evidence type="ECO:0000256" key="14">
    <source>
        <dbReference type="PIRSR" id="PIRSR000350-3"/>
    </source>
</evidence>
<feature type="binding site" evidence="14">
    <location>
        <position position="197"/>
    </location>
    <ligand>
        <name>NAD(+)</name>
        <dbReference type="ChEBI" id="CHEBI:57540"/>
    </ligand>
</feature>
<dbReference type="AlphaFoldDB" id="A0A1I3B9X1"/>
<dbReference type="RefSeq" id="WP_093369696.1">
    <property type="nucleotide sequence ID" value="NZ_FOQA01000001.1"/>
</dbReference>
<dbReference type="Gene3D" id="3.50.50.60">
    <property type="entry name" value="FAD/NAD(P)-binding domain"/>
    <property type="match status" value="2"/>
</dbReference>
<feature type="binding site" evidence="14">
    <location>
        <position position="47"/>
    </location>
    <ligand>
        <name>FAD</name>
        <dbReference type="ChEBI" id="CHEBI:57692"/>
    </ligand>
</feature>
<feature type="binding site" evidence="14">
    <location>
        <position position="304"/>
    </location>
    <ligand>
        <name>FAD</name>
        <dbReference type="ChEBI" id="CHEBI:57692"/>
    </ligand>
</feature>
<dbReference type="InterPro" id="IPR050151">
    <property type="entry name" value="Class-I_Pyr_Nuc-Dis_Oxidored"/>
</dbReference>
<dbReference type="GO" id="GO:0004148">
    <property type="term" value="F:dihydrolipoyl dehydrogenase (NADH) activity"/>
    <property type="evidence" value="ECO:0007669"/>
    <property type="project" value="UniProtKB-EC"/>
</dbReference>
<dbReference type="InterPro" id="IPR006258">
    <property type="entry name" value="Lipoamide_DH"/>
</dbReference>
<dbReference type="NCBIfam" id="TIGR01350">
    <property type="entry name" value="lipoamide_DH"/>
    <property type="match status" value="1"/>
</dbReference>
<comment type="similarity">
    <text evidence="2 16">Belongs to the class-I pyridine nucleotide-disulfide oxidoreductase family.</text>
</comment>
<dbReference type="SUPFAM" id="SSF55424">
    <property type="entry name" value="FAD/NAD-linked reductases, dimerisation (C-terminal) domain"/>
    <property type="match status" value="1"/>
</dbReference>
<dbReference type="InterPro" id="IPR004099">
    <property type="entry name" value="Pyr_nucl-diS_OxRdtase_dimer"/>
</dbReference>
<proteinExistence type="inferred from homology"/>
<feature type="disulfide bond" description="Redox-active" evidence="15">
    <location>
        <begin position="38"/>
        <end position="43"/>
    </location>
</feature>
<keyword evidence="6 16" id="KW-0285">Flavoprotein</keyword>
<sequence length="460" mass="49518">MKLVILGGGPGGYAAAIRGAQLGAEVTIIEEKKIGGVCLNTGCIPTKTLLRAARWLHEQEKMEDYGIDVQMKLDFDQLMQRKNDVVEQLTSNVEMLLAAHQIRIINGRGIVKNSQTVKVTTEEGVQDISFDKLILATGSRPMMPPIPGLDLPQVVDSTGALSFKEIPERLTILGGGVIAVEFAILFEALGSKVAMMEMLPTILPREDELVQEAMTEILKQRGIDVYTDATLKKVEKVGDGLKLTATGGGIPAFLETKKLLVATGRQPNVEGIGLESLGIKVHNKAVEINEYLETNIAGIYAIGDLTAKMMLAHTATHQGLLAAENAMGQTNKMDYRSIPGGLYTFPEAASVGITEQEARKTRDDIKVGLFPYEALGKALADYEMEGFIKIIAEAETNEILGVHILGDRATDLIAEGALAIGMEACLEEVAHQVHGHPTFNEGMGEAAMAALGLPLHLFPE</sequence>
<dbReference type="PIRSF" id="PIRSF000350">
    <property type="entry name" value="Mercury_reductase_MerA"/>
    <property type="match status" value="1"/>
</dbReference>
<comment type="subcellular location">
    <subcellularLocation>
        <location evidence="1">Cytoplasm</location>
    </subcellularLocation>
</comment>
<keyword evidence="8 16" id="KW-0560">Oxidoreductase</keyword>
<comment type="cofactor">
    <cofactor evidence="14 16">
        <name>FAD</name>
        <dbReference type="ChEBI" id="CHEBI:57692"/>
    </cofactor>
    <text evidence="14 16">Binds 1 FAD per subunit.</text>
</comment>
<evidence type="ECO:0000256" key="6">
    <source>
        <dbReference type="ARBA" id="ARBA00022630"/>
    </source>
</evidence>
<dbReference type="GO" id="GO:0050660">
    <property type="term" value="F:flavin adenine dinucleotide binding"/>
    <property type="evidence" value="ECO:0007669"/>
    <property type="project" value="InterPro"/>
</dbReference>
<evidence type="ECO:0000256" key="11">
    <source>
        <dbReference type="ARBA" id="ARBA00023284"/>
    </source>
</evidence>
<dbReference type="Gene3D" id="3.30.390.30">
    <property type="match status" value="1"/>
</dbReference>
<keyword evidence="7 14" id="KW-0274">FAD</keyword>
<dbReference type="InterPro" id="IPR016156">
    <property type="entry name" value="FAD/NAD-linked_Rdtase_dimer_sf"/>
</dbReference>
<dbReference type="PRINTS" id="PR00411">
    <property type="entry name" value="PNDRDTASEI"/>
</dbReference>
<accession>A0A1I3B9X1</accession>
<keyword evidence="10" id="KW-1015">Disulfide bond</keyword>
<feature type="active site" description="Proton acceptor" evidence="13">
    <location>
        <position position="436"/>
    </location>
</feature>